<dbReference type="GO" id="GO:0004252">
    <property type="term" value="F:serine-type endopeptidase activity"/>
    <property type="evidence" value="ECO:0007669"/>
    <property type="project" value="InterPro"/>
</dbReference>
<evidence type="ECO:0000256" key="9">
    <source>
        <dbReference type="ARBA" id="ARBA00023136"/>
    </source>
</evidence>
<dbReference type="GO" id="GO:0016020">
    <property type="term" value="C:membrane"/>
    <property type="evidence" value="ECO:0007669"/>
    <property type="project" value="UniProtKB-SubCell"/>
</dbReference>
<dbReference type="AlphaFoldDB" id="A0A1C7N9W9"/>
<evidence type="ECO:0000256" key="8">
    <source>
        <dbReference type="ARBA" id="ARBA00022989"/>
    </source>
</evidence>
<evidence type="ECO:0000313" key="13">
    <source>
        <dbReference type="EMBL" id="OBZ85850.1"/>
    </source>
</evidence>
<keyword evidence="7 10" id="KW-0720">Serine protease</keyword>
<evidence type="ECO:0000256" key="1">
    <source>
        <dbReference type="ARBA" id="ARBA00000156"/>
    </source>
</evidence>
<feature type="domain" description="Peptidase S54 rhomboid" evidence="12">
    <location>
        <begin position="225"/>
        <end position="362"/>
    </location>
</feature>
<keyword evidence="5 10" id="KW-0812">Transmembrane</keyword>
<dbReference type="SUPFAM" id="SSF144091">
    <property type="entry name" value="Rhomboid-like"/>
    <property type="match status" value="1"/>
</dbReference>
<feature type="region of interest" description="Disordered" evidence="11">
    <location>
        <begin position="1"/>
        <end position="94"/>
    </location>
</feature>
<keyword evidence="14" id="KW-1185">Reference proteome</keyword>
<keyword evidence="8 10" id="KW-1133">Transmembrane helix</keyword>
<dbReference type="Proteomes" id="UP000093000">
    <property type="component" value="Unassembled WGS sequence"/>
</dbReference>
<name>A0A1C7N9W9_9FUNG</name>
<dbReference type="EC" id="3.4.21.105" evidence="10"/>
<feature type="transmembrane region" description="Helical" evidence="10">
    <location>
        <begin position="290"/>
        <end position="311"/>
    </location>
</feature>
<evidence type="ECO:0000256" key="10">
    <source>
        <dbReference type="RuleBase" id="RU362115"/>
    </source>
</evidence>
<keyword evidence="9 10" id="KW-0472">Membrane</keyword>
<evidence type="ECO:0000313" key="14">
    <source>
        <dbReference type="Proteomes" id="UP000093000"/>
    </source>
</evidence>
<dbReference type="PANTHER" id="PTHR22936">
    <property type="entry name" value="RHOMBOID-RELATED"/>
    <property type="match status" value="1"/>
</dbReference>
<dbReference type="PANTHER" id="PTHR22936:SF69">
    <property type="entry name" value="RHOMBOID-LIKE PROTEIN"/>
    <property type="match status" value="1"/>
</dbReference>
<feature type="transmembrane region" description="Helical" evidence="10">
    <location>
        <begin position="227"/>
        <end position="245"/>
    </location>
</feature>
<dbReference type="OrthoDB" id="2146116at2759"/>
<evidence type="ECO:0000256" key="7">
    <source>
        <dbReference type="ARBA" id="ARBA00022825"/>
    </source>
</evidence>
<feature type="compositionally biased region" description="Pro residues" evidence="11">
    <location>
        <begin position="51"/>
        <end position="94"/>
    </location>
</feature>
<dbReference type="GO" id="GO:0006508">
    <property type="term" value="P:proteolysis"/>
    <property type="evidence" value="ECO:0007669"/>
    <property type="project" value="UniProtKB-KW"/>
</dbReference>
<evidence type="ECO:0000256" key="11">
    <source>
        <dbReference type="SAM" id="MobiDB-lite"/>
    </source>
</evidence>
<keyword evidence="6 10" id="KW-0378">Hydrolase</keyword>
<comment type="subcellular location">
    <subcellularLocation>
        <location evidence="2 10">Membrane</location>
        <topology evidence="2 10">Multi-pass membrane protein</topology>
    </subcellularLocation>
</comment>
<dbReference type="EMBL" id="LUGH01000352">
    <property type="protein sequence ID" value="OBZ85850.1"/>
    <property type="molecule type" value="Genomic_DNA"/>
</dbReference>
<dbReference type="Pfam" id="PF01694">
    <property type="entry name" value="Rhomboid"/>
    <property type="match status" value="1"/>
</dbReference>
<dbReference type="InParanoid" id="A0A1C7N9W9"/>
<reference evidence="13 14" key="1">
    <citation type="submission" date="2016-03" db="EMBL/GenBank/DDBJ databases">
        <title>Choanephora cucurbitarum.</title>
        <authorList>
            <person name="Min B."/>
            <person name="Park H."/>
            <person name="Park J.-H."/>
            <person name="Shin H.-D."/>
            <person name="Choi I.-G."/>
        </authorList>
    </citation>
    <scope>NUCLEOTIDE SEQUENCE [LARGE SCALE GENOMIC DNA]</scope>
    <source>
        <strain evidence="13 14">KUS-F28377</strain>
    </source>
</reference>
<dbReference type="STRING" id="101091.A0A1C7N9W9"/>
<evidence type="ECO:0000256" key="4">
    <source>
        <dbReference type="ARBA" id="ARBA00022670"/>
    </source>
</evidence>
<proteinExistence type="inferred from homology"/>
<feature type="compositionally biased region" description="Polar residues" evidence="11">
    <location>
        <begin position="26"/>
        <end position="36"/>
    </location>
</feature>
<feature type="transmembrane region" description="Helical" evidence="10">
    <location>
        <begin position="345"/>
        <end position="362"/>
    </location>
</feature>
<comment type="function">
    <text evidence="10">Serine protease involved in intramembrane proteolysis.</text>
</comment>
<evidence type="ECO:0000256" key="3">
    <source>
        <dbReference type="ARBA" id="ARBA00009045"/>
    </source>
</evidence>
<feature type="transmembrane region" description="Helical" evidence="10">
    <location>
        <begin position="374"/>
        <end position="395"/>
    </location>
</feature>
<evidence type="ECO:0000259" key="12">
    <source>
        <dbReference type="Pfam" id="PF01694"/>
    </source>
</evidence>
<comment type="caution">
    <text evidence="13">The sequence shown here is derived from an EMBL/GenBank/DDBJ whole genome shotgun (WGS) entry which is preliminary data.</text>
</comment>
<dbReference type="InterPro" id="IPR022764">
    <property type="entry name" value="Peptidase_S54_rhomboid_dom"/>
</dbReference>
<dbReference type="InterPro" id="IPR035952">
    <property type="entry name" value="Rhomboid-like_sf"/>
</dbReference>
<comment type="similarity">
    <text evidence="3 10">Belongs to the peptidase S54 family.</text>
</comment>
<accession>A0A1C7N9W9</accession>
<dbReference type="Gene3D" id="1.20.1540.10">
    <property type="entry name" value="Rhomboid-like"/>
    <property type="match status" value="1"/>
</dbReference>
<dbReference type="InterPro" id="IPR002610">
    <property type="entry name" value="Peptidase_S54_rhomboid-like"/>
</dbReference>
<protein>
    <recommendedName>
        <fullName evidence="10">Rhomboid-type serine protease</fullName>
        <ecNumber evidence="10">3.4.21.105</ecNumber>
    </recommendedName>
</protein>
<evidence type="ECO:0000256" key="2">
    <source>
        <dbReference type="ARBA" id="ARBA00004141"/>
    </source>
</evidence>
<evidence type="ECO:0000256" key="5">
    <source>
        <dbReference type="ARBA" id="ARBA00022692"/>
    </source>
</evidence>
<comment type="caution">
    <text evidence="10">Lacks conserved residue(s) required for the propagation of feature annotation.</text>
</comment>
<feature type="transmembrane region" description="Helical" evidence="10">
    <location>
        <begin position="266"/>
        <end position="284"/>
    </location>
</feature>
<sequence>MSPPLNTDSNNEHELQQRGTGGFQKLPSSDALSTAGSPVPHHQQPQANYYSPPPGQPYYGTPPPGQPYYGAPPPGQPYYGAPPPGQPYYGTPPPGQPYYGAPPVMPMVVTSGPRGYDRPLWLRALIGPIQRPIFSHVSALVMAGVLIYEFVRYNQLTGNIIETNPFNYMIGPSFSVLVNTGGRFTPCIRPVPSFPTSNVISNCYKSNETCTVEQLCGFEGFDTPNQSFRLVLPIFMHAGVIHYLLNMLTHLRLGSDLERSLGTPRYVVLYMASGIGGFVLSAMLSQNMTVSTGCSGALFGLIGYMFIDVLVHWRVLLHPWQDLFGLFISTLISLVLGLLPGLDNFAHIGGFVVGFFLGIVIAPMRPMATKSTKIVVWIIRGIALTLLAVFFGLTVQQFFSVYDPSTICPNCKYFSCLPVNGWCDI</sequence>
<feature type="transmembrane region" description="Helical" evidence="10">
    <location>
        <begin position="323"/>
        <end position="339"/>
    </location>
</feature>
<comment type="catalytic activity">
    <reaction evidence="1 10">
        <text>Cleaves type-1 transmembrane domains using a catalytic dyad composed of serine and histidine that are contributed by different transmembrane domains.</text>
        <dbReference type="EC" id="3.4.21.105"/>
    </reaction>
</comment>
<gene>
    <name evidence="13" type="ORF">A0J61_06106</name>
</gene>
<evidence type="ECO:0000256" key="6">
    <source>
        <dbReference type="ARBA" id="ARBA00022801"/>
    </source>
</evidence>
<keyword evidence="4 10" id="KW-0645">Protease</keyword>
<organism evidence="13 14">
    <name type="scientific">Choanephora cucurbitarum</name>
    <dbReference type="NCBI Taxonomy" id="101091"/>
    <lineage>
        <taxon>Eukaryota</taxon>
        <taxon>Fungi</taxon>
        <taxon>Fungi incertae sedis</taxon>
        <taxon>Mucoromycota</taxon>
        <taxon>Mucoromycotina</taxon>
        <taxon>Mucoromycetes</taxon>
        <taxon>Mucorales</taxon>
        <taxon>Mucorineae</taxon>
        <taxon>Choanephoraceae</taxon>
        <taxon>Choanephoroideae</taxon>
        <taxon>Choanephora</taxon>
    </lineage>
</organism>